<proteinExistence type="inferred from homology"/>
<feature type="transmembrane region" description="Helical" evidence="10">
    <location>
        <begin position="308"/>
        <end position="326"/>
    </location>
</feature>
<evidence type="ECO:0000259" key="11">
    <source>
        <dbReference type="PROSITE" id="PS50850"/>
    </source>
</evidence>
<dbReference type="InterPro" id="IPR001958">
    <property type="entry name" value="Tet-R_TetA/multi-R_MdtG-like"/>
</dbReference>
<organism evidence="12 13">
    <name type="scientific">Pacificitalea manganoxidans</name>
    <dbReference type="NCBI Taxonomy" id="1411902"/>
    <lineage>
        <taxon>Bacteria</taxon>
        <taxon>Pseudomonadati</taxon>
        <taxon>Pseudomonadota</taxon>
        <taxon>Alphaproteobacteria</taxon>
        <taxon>Rhodobacterales</taxon>
        <taxon>Paracoccaceae</taxon>
        <taxon>Pacificitalea</taxon>
    </lineage>
</organism>
<comment type="similarity">
    <text evidence="3 10">Belongs to the major facilitator superfamily. Bcr/CmlA family.</text>
</comment>
<comment type="subcellular location">
    <subcellularLocation>
        <location evidence="10">Cell inner membrane</location>
        <topology evidence="10">Multi-pass membrane protein</topology>
    </subcellularLocation>
    <subcellularLocation>
        <location evidence="2">Cell membrane</location>
        <topology evidence="2">Multi-pass membrane protein</topology>
    </subcellularLocation>
</comment>
<evidence type="ECO:0000256" key="8">
    <source>
        <dbReference type="ARBA" id="ARBA00022989"/>
    </source>
</evidence>
<dbReference type="GO" id="GO:1990961">
    <property type="term" value="P:xenobiotic detoxification by transmembrane export across the plasma membrane"/>
    <property type="evidence" value="ECO:0007669"/>
    <property type="project" value="InterPro"/>
</dbReference>
<feature type="transmembrane region" description="Helical" evidence="10">
    <location>
        <begin position="83"/>
        <end position="101"/>
    </location>
</feature>
<dbReference type="NCBIfam" id="TIGR00710">
    <property type="entry name" value="efflux_Bcr_CflA"/>
    <property type="match status" value="1"/>
</dbReference>
<name>A0A291M125_9RHOB</name>
<dbReference type="InterPro" id="IPR036259">
    <property type="entry name" value="MFS_trans_sf"/>
</dbReference>
<dbReference type="OrthoDB" id="9800416at2"/>
<dbReference type="PROSITE" id="PS00216">
    <property type="entry name" value="SUGAR_TRANSPORT_1"/>
    <property type="match status" value="1"/>
</dbReference>
<gene>
    <name evidence="12" type="ORF">CBW24_11735</name>
</gene>
<keyword evidence="10" id="KW-0997">Cell inner membrane</keyword>
<evidence type="ECO:0000256" key="6">
    <source>
        <dbReference type="ARBA" id="ARBA00022475"/>
    </source>
</evidence>
<keyword evidence="7 10" id="KW-0812">Transmembrane</keyword>
<dbReference type="Proteomes" id="UP000219050">
    <property type="component" value="Chromosome"/>
</dbReference>
<dbReference type="EMBL" id="CP021404">
    <property type="protein sequence ID" value="ATI42610.1"/>
    <property type="molecule type" value="Genomic_DNA"/>
</dbReference>
<dbReference type="PROSITE" id="PS50850">
    <property type="entry name" value="MFS"/>
    <property type="match status" value="1"/>
</dbReference>
<feature type="transmembrane region" description="Helical" evidence="10">
    <location>
        <begin position="347"/>
        <end position="370"/>
    </location>
</feature>
<dbReference type="GO" id="GO:0005886">
    <property type="term" value="C:plasma membrane"/>
    <property type="evidence" value="ECO:0007669"/>
    <property type="project" value="UniProtKB-SubCell"/>
</dbReference>
<feature type="transmembrane region" description="Helical" evidence="10">
    <location>
        <begin position="52"/>
        <end position="71"/>
    </location>
</feature>
<keyword evidence="8 10" id="KW-1133">Transmembrane helix</keyword>
<protein>
    <recommendedName>
        <fullName evidence="10">Bcr/CflA family efflux transporter</fullName>
    </recommendedName>
</protein>
<keyword evidence="9 10" id="KW-0472">Membrane</keyword>
<feature type="domain" description="Major facilitator superfamily (MFS) profile" evidence="11">
    <location>
        <begin position="17"/>
        <end position="398"/>
    </location>
</feature>
<dbReference type="InterPro" id="IPR005829">
    <property type="entry name" value="Sugar_transporter_CS"/>
</dbReference>
<evidence type="ECO:0000313" key="13">
    <source>
        <dbReference type="Proteomes" id="UP000219050"/>
    </source>
</evidence>
<dbReference type="SUPFAM" id="SSF103473">
    <property type="entry name" value="MFS general substrate transporter"/>
    <property type="match status" value="1"/>
</dbReference>
<evidence type="ECO:0000256" key="4">
    <source>
        <dbReference type="ARBA" id="ARBA00007520"/>
    </source>
</evidence>
<dbReference type="CDD" id="cd17320">
    <property type="entry name" value="MFS_MdfA_MDR_like"/>
    <property type="match status" value="1"/>
</dbReference>
<feature type="transmembrane region" description="Helical" evidence="10">
    <location>
        <begin position="21"/>
        <end position="46"/>
    </location>
</feature>
<comment type="similarity">
    <text evidence="4">Belongs to the major facilitator superfamily. TCR/Tet family.</text>
</comment>
<dbReference type="InterPro" id="IPR050189">
    <property type="entry name" value="MFS_Efflux_Transporters"/>
</dbReference>
<comment type="function">
    <text evidence="1">Resistance to tetracycline by an active tetracycline efflux. This is an energy-dependent process that decreases the accumulation of the antibiotic in whole cells. This protein functions as a metal-tetracycline/H(+) antiporter.</text>
</comment>
<feature type="transmembrane region" description="Helical" evidence="10">
    <location>
        <begin position="217"/>
        <end position="242"/>
    </location>
</feature>
<dbReference type="InterPro" id="IPR004812">
    <property type="entry name" value="Efflux_drug-R_Bcr/CmlA"/>
</dbReference>
<evidence type="ECO:0000256" key="5">
    <source>
        <dbReference type="ARBA" id="ARBA00022448"/>
    </source>
</evidence>
<dbReference type="Pfam" id="PF07690">
    <property type="entry name" value="MFS_1"/>
    <property type="match status" value="1"/>
</dbReference>
<dbReference type="KEGG" id="cmag:CBW24_11735"/>
<dbReference type="AlphaFoldDB" id="A0A291M125"/>
<sequence>MASRPKSVLFDRSTPPHIITLVLLAGLAALTMNIFVPSLPAMTVAFDTDYTIMAQAVTFYLAMSALLQLVIGPISDRYGRRAVMLGSVALFLLATLGTIFTENVQTFLIFRMAQAVIATGLVLSRAVVRDMFGADEAASMIGYVTMGMAVVPMVGPVIGGLLQEQFGWQSNFWLLFGAGVLVLWLVWVDMGETGLRSGLRFADQLREYPLLLTSPRFWGYCSTAACTTGTFFAYLGGAPLVATDVYGLSAAQTGFYFAFAALGYMAGNYLSGRLSSRIGIDRMALYGTVPPLVAVIALLVTVPLGLPGWAFFAMFALVGLGNGVCLPNAISGMLSVRPHLAGSASGLGGAIQIGGGAAFSSVAALSLGYGTAPYPILFLMLLSSAGALLSIVLVVRRNRRLAREALRAQAEAPAQAEA</sequence>
<dbReference type="PANTHER" id="PTHR43124">
    <property type="entry name" value="PURINE EFFLUX PUMP PBUE"/>
    <property type="match status" value="1"/>
</dbReference>
<dbReference type="RefSeq" id="WP_097373699.1">
    <property type="nucleotide sequence ID" value="NZ_CP021404.1"/>
</dbReference>
<dbReference type="InterPro" id="IPR011701">
    <property type="entry name" value="MFS"/>
</dbReference>
<evidence type="ECO:0000256" key="2">
    <source>
        <dbReference type="ARBA" id="ARBA00004651"/>
    </source>
</evidence>
<evidence type="ECO:0000256" key="7">
    <source>
        <dbReference type="ARBA" id="ARBA00022692"/>
    </source>
</evidence>
<dbReference type="InterPro" id="IPR020846">
    <property type="entry name" value="MFS_dom"/>
</dbReference>
<dbReference type="GO" id="GO:0042910">
    <property type="term" value="F:xenobiotic transmembrane transporter activity"/>
    <property type="evidence" value="ECO:0007669"/>
    <property type="project" value="InterPro"/>
</dbReference>
<feature type="transmembrane region" description="Helical" evidence="10">
    <location>
        <begin position="376"/>
        <end position="395"/>
    </location>
</feature>
<feature type="transmembrane region" description="Helical" evidence="10">
    <location>
        <begin position="254"/>
        <end position="271"/>
    </location>
</feature>
<dbReference type="PANTHER" id="PTHR43124:SF3">
    <property type="entry name" value="CHLORAMPHENICOL EFFLUX PUMP RV0191"/>
    <property type="match status" value="1"/>
</dbReference>
<evidence type="ECO:0000256" key="10">
    <source>
        <dbReference type="RuleBase" id="RU365088"/>
    </source>
</evidence>
<evidence type="ECO:0000313" key="12">
    <source>
        <dbReference type="EMBL" id="ATI42610.1"/>
    </source>
</evidence>
<feature type="transmembrane region" description="Helical" evidence="10">
    <location>
        <begin position="140"/>
        <end position="162"/>
    </location>
</feature>
<dbReference type="Gene3D" id="1.20.1720.10">
    <property type="entry name" value="Multidrug resistance protein D"/>
    <property type="match status" value="1"/>
</dbReference>
<accession>A0A291M125</accession>
<feature type="transmembrane region" description="Helical" evidence="10">
    <location>
        <begin position="283"/>
        <end position="302"/>
    </location>
</feature>
<keyword evidence="13" id="KW-1185">Reference proteome</keyword>
<reference evidence="12 13" key="1">
    <citation type="submission" date="2017-05" db="EMBL/GenBank/DDBJ databases">
        <title>Comparative genomic and metabolic analysis of manganese-oxidizing mechanisms in Celeribater manganoxidans DY25T: its adaption to the environment of polymetallic nodule.</title>
        <authorList>
            <person name="Wang X."/>
        </authorList>
    </citation>
    <scope>NUCLEOTIDE SEQUENCE [LARGE SCALE GENOMIC DNA]</scope>
    <source>
        <strain evidence="12 13">DY25</strain>
    </source>
</reference>
<keyword evidence="6" id="KW-1003">Cell membrane</keyword>
<evidence type="ECO:0000256" key="3">
    <source>
        <dbReference type="ARBA" id="ARBA00006236"/>
    </source>
</evidence>
<feature type="transmembrane region" description="Helical" evidence="10">
    <location>
        <begin position="168"/>
        <end position="187"/>
    </location>
</feature>
<feature type="transmembrane region" description="Helical" evidence="10">
    <location>
        <begin position="107"/>
        <end position="128"/>
    </location>
</feature>
<evidence type="ECO:0000256" key="1">
    <source>
        <dbReference type="ARBA" id="ARBA00003279"/>
    </source>
</evidence>
<keyword evidence="5 10" id="KW-0813">Transport</keyword>
<evidence type="ECO:0000256" key="9">
    <source>
        <dbReference type="ARBA" id="ARBA00023136"/>
    </source>
</evidence>
<dbReference type="PRINTS" id="PR01035">
    <property type="entry name" value="TCRTETA"/>
</dbReference>